<gene>
    <name evidence="1" type="ORF">LELG_05334</name>
</gene>
<accession>A5E6U5</accession>
<dbReference type="InterPro" id="IPR036875">
    <property type="entry name" value="Znf_CCHC_sf"/>
</dbReference>
<evidence type="ECO:0000313" key="1">
    <source>
        <dbReference type="EMBL" id="EDK47153.1"/>
    </source>
</evidence>
<dbReference type="InParanoid" id="A5E6U5"/>
<dbReference type="VEuPathDB" id="FungiDB:LELG_05334"/>
<proteinExistence type="predicted"/>
<protein>
    <recommendedName>
        <fullName evidence="3">CCHC-type domain-containing protein</fullName>
    </recommendedName>
</protein>
<dbReference type="GO" id="GO:0008270">
    <property type="term" value="F:zinc ion binding"/>
    <property type="evidence" value="ECO:0007669"/>
    <property type="project" value="InterPro"/>
</dbReference>
<dbReference type="EMBL" id="CH981532">
    <property type="protein sequence ID" value="EDK47153.1"/>
    <property type="molecule type" value="Genomic_DNA"/>
</dbReference>
<dbReference type="SUPFAM" id="SSF57756">
    <property type="entry name" value="Retrovirus zinc finger-like domains"/>
    <property type="match status" value="1"/>
</dbReference>
<keyword evidence="2" id="KW-1185">Reference proteome</keyword>
<sequence>MLNNSVELNIHERVHLSGIYRKSKKHMYLWICEEYGKLNSLEKIDKVDRLLDKTHDPEKSIDLRFSYFGELWNFLHKLDEPEKECLKHLLWIYPHLDEVKYKFWQFDSPLTEKKLKQFVEDSPKFASLSHTRNTPNSNGRNWKIQCFNCYGLGHKKANCTSPKRTLHIPDLEERLFSNIRREN</sequence>
<dbReference type="HOGENOM" id="CLU_1475434_0_0_1"/>
<name>A5E6U5_LODEL</name>
<evidence type="ECO:0008006" key="3">
    <source>
        <dbReference type="Google" id="ProtNLM"/>
    </source>
</evidence>
<evidence type="ECO:0000313" key="2">
    <source>
        <dbReference type="Proteomes" id="UP000001996"/>
    </source>
</evidence>
<dbReference type="GO" id="GO:0003676">
    <property type="term" value="F:nucleic acid binding"/>
    <property type="evidence" value="ECO:0007669"/>
    <property type="project" value="InterPro"/>
</dbReference>
<dbReference type="OrthoDB" id="10566832at2759"/>
<dbReference type="Proteomes" id="UP000001996">
    <property type="component" value="Unassembled WGS sequence"/>
</dbReference>
<organism evidence="1 2">
    <name type="scientific">Lodderomyces elongisporus (strain ATCC 11503 / CBS 2605 / JCM 1781 / NBRC 1676 / NRRL YB-4239)</name>
    <name type="common">Yeast</name>
    <name type="synonym">Saccharomyces elongisporus</name>
    <dbReference type="NCBI Taxonomy" id="379508"/>
    <lineage>
        <taxon>Eukaryota</taxon>
        <taxon>Fungi</taxon>
        <taxon>Dikarya</taxon>
        <taxon>Ascomycota</taxon>
        <taxon>Saccharomycotina</taxon>
        <taxon>Pichiomycetes</taxon>
        <taxon>Debaryomycetaceae</taxon>
        <taxon>Candida/Lodderomyces clade</taxon>
        <taxon>Lodderomyces</taxon>
    </lineage>
</organism>
<dbReference type="AlphaFoldDB" id="A5E6U5"/>
<reference evidence="1 2" key="1">
    <citation type="journal article" date="2009" name="Nature">
        <title>Evolution of pathogenicity and sexual reproduction in eight Candida genomes.</title>
        <authorList>
            <person name="Butler G."/>
            <person name="Rasmussen M.D."/>
            <person name="Lin M.F."/>
            <person name="Santos M.A."/>
            <person name="Sakthikumar S."/>
            <person name="Munro C.A."/>
            <person name="Rheinbay E."/>
            <person name="Grabherr M."/>
            <person name="Forche A."/>
            <person name="Reedy J.L."/>
            <person name="Agrafioti I."/>
            <person name="Arnaud M.B."/>
            <person name="Bates S."/>
            <person name="Brown A.J."/>
            <person name="Brunke S."/>
            <person name="Costanzo M.C."/>
            <person name="Fitzpatrick D.A."/>
            <person name="de Groot P.W."/>
            <person name="Harris D."/>
            <person name="Hoyer L.L."/>
            <person name="Hube B."/>
            <person name="Klis F.M."/>
            <person name="Kodira C."/>
            <person name="Lennard N."/>
            <person name="Logue M.E."/>
            <person name="Martin R."/>
            <person name="Neiman A.M."/>
            <person name="Nikolaou E."/>
            <person name="Quail M.A."/>
            <person name="Quinn J."/>
            <person name="Santos M.C."/>
            <person name="Schmitzberger F.F."/>
            <person name="Sherlock G."/>
            <person name="Shah P."/>
            <person name="Silverstein K.A."/>
            <person name="Skrzypek M.S."/>
            <person name="Soll D."/>
            <person name="Staggs R."/>
            <person name="Stansfield I."/>
            <person name="Stumpf M.P."/>
            <person name="Sudbery P.E."/>
            <person name="Srikantha T."/>
            <person name="Zeng Q."/>
            <person name="Berman J."/>
            <person name="Berriman M."/>
            <person name="Heitman J."/>
            <person name="Gow N.A."/>
            <person name="Lorenz M.C."/>
            <person name="Birren B.W."/>
            <person name="Kellis M."/>
            <person name="Cuomo C.A."/>
        </authorList>
    </citation>
    <scope>NUCLEOTIDE SEQUENCE [LARGE SCALE GENOMIC DNA]</scope>
    <source>
        <strain evidence="2">ATCC 11503 / BCRC 21390 / CBS 2605 / JCM 1781 / NBRC 1676 / NRRL YB-4239</strain>
    </source>
</reference>